<evidence type="ECO:0000313" key="2">
    <source>
        <dbReference type="Proteomes" id="UP000092154"/>
    </source>
</evidence>
<dbReference type="EMBL" id="KV448382">
    <property type="protein sequence ID" value="OAX36949.1"/>
    <property type="molecule type" value="Genomic_DNA"/>
</dbReference>
<gene>
    <name evidence="1" type="ORF">K503DRAFT_266168</name>
</gene>
<accession>A0A1B7MWI5</accession>
<reference evidence="1 2" key="1">
    <citation type="submission" date="2016-06" db="EMBL/GenBank/DDBJ databases">
        <title>Comparative genomics of the ectomycorrhizal sister species Rhizopogon vinicolor and Rhizopogon vesiculosus (Basidiomycota: Boletales) reveals a divergence of the mating type B locus.</title>
        <authorList>
            <consortium name="DOE Joint Genome Institute"/>
            <person name="Mujic A.B."/>
            <person name="Kuo A."/>
            <person name="Tritt A."/>
            <person name="Lipzen A."/>
            <person name="Chen C."/>
            <person name="Johnson J."/>
            <person name="Sharma A."/>
            <person name="Barry K."/>
            <person name="Grigoriev I.V."/>
            <person name="Spatafora J.W."/>
        </authorList>
    </citation>
    <scope>NUCLEOTIDE SEQUENCE [LARGE SCALE GENOMIC DNA]</scope>
    <source>
        <strain evidence="1 2">AM-OR11-026</strain>
    </source>
</reference>
<proteinExistence type="predicted"/>
<dbReference type="Proteomes" id="UP000092154">
    <property type="component" value="Unassembled WGS sequence"/>
</dbReference>
<organism evidence="1 2">
    <name type="scientific">Rhizopogon vinicolor AM-OR11-026</name>
    <dbReference type="NCBI Taxonomy" id="1314800"/>
    <lineage>
        <taxon>Eukaryota</taxon>
        <taxon>Fungi</taxon>
        <taxon>Dikarya</taxon>
        <taxon>Basidiomycota</taxon>
        <taxon>Agaricomycotina</taxon>
        <taxon>Agaricomycetes</taxon>
        <taxon>Agaricomycetidae</taxon>
        <taxon>Boletales</taxon>
        <taxon>Suillineae</taxon>
        <taxon>Rhizopogonaceae</taxon>
        <taxon>Rhizopogon</taxon>
    </lineage>
</organism>
<protein>
    <submittedName>
        <fullName evidence="1">Uncharacterized protein</fullName>
    </submittedName>
</protein>
<keyword evidence="2" id="KW-1185">Reference proteome</keyword>
<sequence>MFELGEADIRKHRTLFRVQFMHLQILLNVHRRIHLRMPGVGSLIRSVPLIFPIPEQSPAHEQSQPFTTGFTMLLYNMCYLAHTQGVKNEATH</sequence>
<dbReference type="OrthoDB" id="16772at2759"/>
<dbReference type="InParanoid" id="A0A1B7MWI5"/>
<evidence type="ECO:0000313" key="1">
    <source>
        <dbReference type="EMBL" id="OAX36949.1"/>
    </source>
</evidence>
<name>A0A1B7MWI5_9AGAM</name>
<dbReference type="AlphaFoldDB" id="A0A1B7MWI5"/>